<dbReference type="Proteomes" id="UP000007809">
    <property type="component" value="Chromosome"/>
</dbReference>
<feature type="region of interest" description="Disordered" evidence="1">
    <location>
        <begin position="51"/>
        <end position="81"/>
    </location>
</feature>
<protein>
    <recommendedName>
        <fullName evidence="4">HNH endonuclease</fullName>
    </recommendedName>
</protein>
<dbReference type="OrthoDB" id="4208381at2"/>
<dbReference type="AlphaFoldDB" id="F4D1C3"/>
<evidence type="ECO:0000256" key="1">
    <source>
        <dbReference type="SAM" id="MobiDB-lite"/>
    </source>
</evidence>
<dbReference type="KEGG" id="pdx:Psed_5784"/>
<dbReference type="EMBL" id="CP002593">
    <property type="protein sequence ID" value="AEA27911.1"/>
    <property type="molecule type" value="Genomic_DNA"/>
</dbReference>
<evidence type="ECO:0000313" key="3">
    <source>
        <dbReference type="Proteomes" id="UP000007809"/>
    </source>
</evidence>
<keyword evidence="3" id="KW-1185">Reference proteome</keyword>
<dbReference type="HOGENOM" id="CLU_159291_0_0_11"/>
<name>F4D1C3_PSEUX</name>
<dbReference type="RefSeq" id="WP_013677810.1">
    <property type="nucleotide sequence ID" value="NC_015312.1"/>
</dbReference>
<evidence type="ECO:0000313" key="2">
    <source>
        <dbReference type="EMBL" id="AEA27911.1"/>
    </source>
</evidence>
<proteinExistence type="predicted"/>
<dbReference type="Gene3D" id="1.10.30.50">
    <property type="match status" value="1"/>
</dbReference>
<evidence type="ECO:0008006" key="4">
    <source>
        <dbReference type="Google" id="ProtNLM"/>
    </source>
</evidence>
<accession>F4D1C3</accession>
<dbReference type="eggNOG" id="COG1403">
    <property type="taxonomic scope" value="Bacteria"/>
</dbReference>
<sequence>MPRRGRGTTTQAGYGARHRRNRRRLLAAHVDGNPCALCGLPMYRSQDLHADHSDPRALNADSDADRLVHGSCNTSRGARLGNRLRARRRPLPDAVPVPRRLPEW</sequence>
<reference evidence="2 3" key="1">
    <citation type="journal article" date="2011" name="J. Bacteriol.">
        <title>Genome sequence of the 1,4-dioxane-degrading Pseudonocardia dioxanivorans strain CB1190.</title>
        <authorList>
            <person name="Sales C.M."/>
            <person name="Mahendra S."/>
            <person name="Grostern A."/>
            <person name="Parales R.E."/>
            <person name="Goodwin L.A."/>
            <person name="Woyke T."/>
            <person name="Nolan M."/>
            <person name="Lapidus A."/>
            <person name="Chertkov O."/>
            <person name="Ovchinnikova G."/>
            <person name="Sczyrba A."/>
            <person name="Alvarez-Cohen L."/>
        </authorList>
    </citation>
    <scope>NUCLEOTIDE SEQUENCE [LARGE SCALE GENOMIC DNA]</scope>
    <source>
        <strain evidence="3">ATCC 55486 / DSM 44775 / JCM 13855 / CB1190</strain>
    </source>
</reference>
<dbReference type="STRING" id="675635.Psed_5784"/>
<gene>
    <name evidence="2" type="ordered locus">Psed_5784</name>
</gene>
<organism evidence="2 3">
    <name type="scientific">Pseudonocardia dioxanivorans (strain ATCC 55486 / DSM 44775 / JCM 13855 / CB1190)</name>
    <dbReference type="NCBI Taxonomy" id="675635"/>
    <lineage>
        <taxon>Bacteria</taxon>
        <taxon>Bacillati</taxon>
        <taxon>Actinomycetota</taxon>
        <taxon>Actinomycetes</taxon>
        <taxon>Pseudonocardiales</taxon>
        <taxon>Pseudonocardiaceae</taxon>
        <taxon>Pseudonocardia</taxon>
    </lineage>
</organism>